<dbReference type="GO" id="GO:0005634">
    <property type="term" value="C:nucleus"/>
    <property type="evidence" value="ECO:0007669"/>
    <property type="project" value="UniProtKB-SubCell"/>
</dbReference>
<comment type="subcellular location">
    <subcellularLocation>
        <location evidence="1">Nucleus</location>
    </subcellularLocation>
</comment>
<dbReference type="InterPro" id="IPR052035">
    <property type="entry name" value="ZnF_BED_domain_contain"/>
</dbReference>
<dbReference type="GO" id="GO:0008270">
    <property type="term" value="F:zinc ion binding"/>
    <property type="evidence" value="ECO:0007669"/>
    <property type="project" value="UniProtKB-KW"/>
</dbReference>
<name>A0A8H5FDC7_9AGAR</name>
<feature type="domain" description="HNH nuclease" evidence="8">
    <location>
        <begin position="890"/>
        <end position="920"/>
    </location>
</feature>
<keyword evidence="5" id="KW-0539">Nucleus</keyword>
<dbReference type="AlphaFoldDB" id="A0A8H5FDC7"/>
<dbReference type="Proteomes" id="UP000559256">
    <property type="component" value="Unassembled WGS sequence"/>
</dbReference>
<feature type="region of interest" description="Disordered" evidence="6">
    <location>
        <begin position="1183"/>
        <end position="1254"/>
    </location>
</feature>
<keyword evidence="2" id="KW-0479">Metal-binding</keyword>
<evidence type="ECO:0000256" key="2">
    <source>
        <dbReference type="ARBA" id="ARBA00022723"/>
    </source>
</evidence>
<dbReference type="OrthoDB" id="3058388at2759"/>
<evidence type="ECO:0000259" key="7">
    <source>
        <dbReference type="Pfam" id="PF05699"/>
    </source>
</evidence>
<keyword evidence="3" id="KW-0863">Zinc-finger</keyword>
<dbReference type="SUPFAM" id="SSF53098">
    <property type="entry name" value="Ribonuclease H-like"/>
    <property type="match status" value="1"/>
</dbReference>
<proteinExistence type="predicted"/>
<feature type="region of interest" description="Disordered" evidence="6">
    <location>
        <begin position="208"/>
        <end position="230"/>
    </location>
</feature>
<keyword evidence="4" id="KW-0862">Zinc</keyword>
<evidence type="ECO:0000256" key="5">
    <source>
        <dbReference type="ARBA" id="ARBA00023242"/>
    </source>
</evidence>
<evidence type="ECO:0000256" key="4">
    <source>
        <dbReference type="ARBA" id="ARBA00022833"/>
    </source>
</evidence>
<feature type="region of interest" description="Disordered" evidence="6">
    <location>
        <begin position="1092"/>
        <end position="1142"/>
    </location>
</feature>
<dbReference type="PANTHER" id="PTHR46481">
    <property type="entry name" value="ZINC FINGER BED DOMAIN-CONTAINING PROTEIN 4"/>
    <property type="match status" value="1"/>
</dbReference>
<evidence type="ECO:0000256" key="3">
    <source>
        <dbReference type="ARBA" id="ARBA00022771"/>
    </source>
</evidence>
<feature type="compositionally biased region" description="Polar residues" evidence="6">
    <location>
        <begin position="1186"/>
        <end position="1207"/>
    </location>
</feature>
<gene>
    <name evidence="9" type="ORF">D9758_017444</name>
</gene>
<comment type="caution">
    <text evidence="9">The sequence shown here is derived from an EMBL/GenBank/DDBJ whole genome shotgun (WGS) entry which is preliminary data.</text>
</comment>
<protein>
    <recommendedName>
        <fullName evidence="11">Transposase</fullName>
    </recommendedName>
</protein>
<dbReference type="InterPro" id="IPR003615">
    <property type="entry name" value="HNH_nuc"/>
</dbReference>
<accession>A0A8H5FDC7</accession>
<feature type="domain" description="HAT C-terminal dimerisation" evidence="7">
    <location>
        <begin position="764"/>
        <end position="804"/>
    </location>
</feature>
<evidence type="ECO:0000313" key="9">
    <source>
        <dbReference type="EMBL" id="KAF5332338.1"/>
    </source>
</evidence>
<evidence type="ECO:0000256" key="1">
    <source>
        <dbReference type="ARBA" id="ARBA00004123"/>
    </source>
</evidence>
<dbReference type="Pfam" id="PF05699">
    <property type="entry name" value="Dimer_Tnp_hAT"/>
    <property type="match status" value="1"/>
</dbReference>
<dbReference type="EMBL" id="JAACJM010000311">
    <property type="protein sequence ID" value="KAF5332338.1"/>
    <property type="molecule type" value="Genomic_DNA"/>
</dbReference>
<evidence type="ECO:0000256" key="6">
    <source>
        <dbReference type="SAM" id="MobiDB-lite"/>
    </source>
</evidence>
<keyword evidence="10" id="KW-1185">Reference proteome</keyword>
<reference evidence="9 10" key="1">
    <citation type="journal article" date="2020" name="ISME J.">
        <title>Uncovering the hidden diversity of litter-decomposition mechanisms in mushroom-forming fungi.</title>
        <authorList>
            <person name="Floudas D."/>
            <person name="Bentzer J."/>
            <person name="Ahren D."/>
            <person name="Johansson T."/>
            <person name="Persson P."/>
            <person name="Tunlid A."/>
        </authorList>
    </citation>
    <scope>NUCLEOTIDE SEQUENCE [LARGE SCALE GENOMIC DNA]</scope>
    <source>
        <strain evidence="9 10">CBS 291.85</strain>
    </source>
</reference>
<feature type="compositionally biased region" description="Pro residues" evidence="6">
    <location>
        <begin position="76"/>
        <end position="89"/>
    </location>
</feature>
<dbReference type="Pfam" id="PF13391">
    <property type="entry name" value="HNH_2"/>
    <property type="match status" value="1"/>
</dbReference>
<feature type="region of interest" description="Disordered" evidence="6">
    <location>
        <begin position="1"/>
        <end position="95"/>
    </location>
</feature>
<dbReference type="GO" id="GO:0046983">
    <property type="term" value="F:protein dimerization activity"/>
    <property type="evidence" value="ECO:0007669"/>
    <property type="project" value="InterPro"/>
</dbReference>
<feature type="region of interest" description="Disordered" evidence="6">
    <location>
        <begin position="454"/>
        <end position="474"/>
    </location>
</feature>
<evidence type="ECO:0008006" key="11">
    <source>
        <dbReference type="Google" id="ProtNLM"/>
    </source>
</evidence>
<dbReference type="PANTHER" id="PTHR46481:SF10">
    <property type="entry name" value="ZINC FINGER BED DOMAIN-CONTAINING PROTEIN 39"/>
    <property type="match status" value="1"/>
</dbReference>
<evidence type="ECO:0000313" key="10">
    <source>
        <dbReference type="Proteomes" id="UP000559256"/>
    </source>
</evidence>
<dbReference type="InterPro" id="IPR008906">
    <property type="entry name" value="HATC_C_dom"/>
</dbReference>
<feature type="compositionally biased region" description="Acidic residues" evidence="6">
    <location>
        <begin position="1092"/>
        <end position="1101"/>
    </location>
</feature>
<sequence length="1254" mass="140439">MVERDRPDPSVVLPEGSKRTHKRKNPDGPNTIVPPAAKRAANIPRHSANNGNPATTPPERQENPPNPHPTTRTSPSPLPHTPTPPPPTNPTLSHAPSQPAIIVIDDDDDDGKLAHRLQMPGRPSSSCVADHPHFKRKEALAYNFLVMENPIHDEDGTKLASCQMLCAFCLAKGEKQGWKWSTKAKGSTGNFIQHFKNSHGKVWAARSTEDEKIRHPNRTQAPGQGPPQKTLDSWADRAFDVEKANRLLSEWIVLSVEAFTAPEHPAFRRYITHLRPGYGKNMIKGDAAKNHVSAEFKDAEKRLKEYLTKAPGKKAFAADAWTSNNNIAYLAIIVSFITENWEIASILFDFPHLEGAHTGKNMAQILSKQIVELGLADQFSALAADNASNNDTLREELASILNSASTSTFYDSDNITIRCLPHAIHLAVRAFLIELKACDEADIDPNNIESANTWTEEEAESVVAQDEGLSETSDEKLLEEQDDDGVDIKAVVQKIRQVSKLTRSSPQRSEAFKKTINIVNAITTDPKAKLRILNLILDVITRWNSTYFMLKRAKELRPAIDELCIRNDLYKKYRITNEEWEVLDIIVGFLEVFRKESERMSASSFPSLTASLMVYVKLMQAVDSFLLTDTANKNPSVRKGLEACKAKLEKYYDKSTGESEYYYAAAVLDPRVKYKLFDSNPSLFSNEWRQEMDIAFKDRIATYPRSSFSTATIPTVSSQPTTSQKTDDLFNDVSLLGTPASSTSAVETVEEEYASYIADREVDECLAFWKVKCTKYPRLAAYARDVLAIPGSSVAVERSLSVGKDLIVFWFLKRDVQSADNPTIRRMPSADADEGLVVAHPSGWIRIRSASDPLGALTETPQVNLNHKIDPRRAQDRNRVVQQIEVATGRRKGTLNLDTRFNVMLLRADLHIAFDNDMWCLLPSDDTLRKIFELIQHNHKRSDSDKPKQLLEVCEFEQHPLVFSFVIDTFFGQEIPIPQDPKPIYLYRFTALRYSKGEAIHRRKIDFSRTTGVAYRPYQHFDDYTAHFFPFDDTDMQNIECHVHPFFVAYNSGMKMHRLFQVDPKLHDALIGLSEALQLAEDIYKSCHSIGEDENTEELSEAEQGAINDDPFQSSDYEEGLLGSSPAAPNRSLSTVPPAEAGSQEPIALRAEMDHSNIQSKSSDWRLPLDLSKVQYGGTSRIPFSFQAQAPPSPTPKSSSMESTRTLGSLPHEPSSSSSRVAGPSLRGSVVSMGEDRGNPAKRKRLNQGKRDDH</sequence>
<dbReference type="InterPro" id="IPR012337">
    <property type="entry name" value="RNaseH-like_sf"/>
</dbReference>
<evidence type="ECO:0000259" key="8">
    <source>
        <dbReference type="Pfam" id="PF13391"/>
    </source>
</evidence>
<organism evidence="9 10">
    <name type="scientific">Tetrapyrgos nigripes</name>
    <dbReference type="NCBI Taxonomy" id="182062"/>
    <lineage>
        <taxon>Eukaryota</taxon>
        <taxon>Fungi</taxon>
        <taxon>Dikarya</taxon>
        <taxon>Basidiomycota</taxon>
        <taxon>Agaricomycotina</taxon>
        <taxon>Agaricomycetes</taxon>
        <taxon>Agaricomycetidae</taxon>
        <taxon>Agaricales</taxon>
        <taxon>Marasmiineae</taxon>
        <taxon>Marasmiaceae</taxon>
        <taxon>Tetrapyrgos</taxon>
    </lineage>
</organism>